<keyword evidence="2" id="KW-0812">Transmembrane</keyword>
<evidence type="ECO:0000256" key="2">
    <source>
        <dbReference type="SAM" id="Phobius"/>
    </source>
</evidence>
<proteinExistence type="predicted"/>
<dbReference type="EMBL" id="JACHIV010000001">
    <property type="protein sequence ID" value="MBB5071134.1"/>
    <property type="molecule type" value="Genomic_DNA"/>
</dbReference>
<protein>
    <submittedName>
        <fullName evidence="3">Putative membrane protein (TIGR02234 family)</fullName>
    </submittedName>
</protein>
<feature type="transmembrane region" description="Helical" evidence="2">
    <location>
        <begin position="136"/>
        <end position="157"/>
    </location>
</feature>
<feature type="compositionally biased region" description="Acidic residues" evidence="1">
    <location>
        <begin position="189"/>
        <end position="200"/>
    </location>
</feature>
<evidence type="ECO:0000313" key="4">
    <source>
        <dbReference type="Proteomes" id="UP000580474"/>
    </source>
</evidence>
<feature type="transmembrane region" description="Helical" evidence="2">
    <location>
        <begin position="16"/>
        <end position="34"/>
    </location>
</feature>
<accession>A0A840NHR3</accession>
<evidence type="ECO:0000313" key="3">
    <source>
        <dbReference type="EMBL" id="MBB5071134.1"/>
    </source>
</evidence>
<dbReference type="InterPro" id="IPR019051">
    <property type="entry name" value="Trp_biosyn_TM_oprn/chp"/>
</dbReference>
<comment type="caution">
    <text evidence="3">The sequence shown here is derived from an EMBL/GenBank/DDBJ whole genome shotgun (WGS) entry which is preliminary data.</text>
</comment>
<keyword evidence="4" id="KW-1185">Reference proteome</keyword>
<dbReference type="Pfam" id="PF09534">
    <property type="entry name" value="Trp_oprn_chp"/>
    <property type="match status" value="1"/>
</dbReference>
<keyword evidence="2" id="KW-0472">Membrane</keyword>
<keyword evidence="2" id="KW-1133">Transmembrane helix</keyword>
<feature type="region of interest" description="Disordered" evidence="1">
    <location>
        <begin position="168"/>
        <end position="200"/>
    </location>
</feature>
<dbReference type="Proteomes" id="UP000580474">
    <property type="component" value="Unassembled WGS sequence"/>
</dbReference>
<dbReference type="RefSeq" id="WP_184481239.1">
    <property type="nucleotide sequence ID" value="NZ_JACHIV010000001.1"/>
</dbReference>
<gene>
    <name evidence="3" type="ORF">BJ969_004222</name>
</gene>
<evidence type="ECO:0000256" key="1">
    <source>
        <dbReference type="SAM" id="MobiDB-lite"/>
    </source>
</evidence>
<feature type="transmembrane region" description="Helical" evidence="2">
    <location>
        <begin position="89"/>
        <end position="106"/>
    </location>
</feature>
<sequence length="200" mass="20970">MTAPEAAEPRTTSPRLLWSVILLLVGSAGLLWWASALNWVSRPYRTPFSGDVESAATGAAVRPELVPLALAALTAVAAVLATGGWLRRIIGALTLLGGVLLAWRAVTWQFGASSEYVATDVPGGSEPVGELSRAPYGPLLMLLAALALFGAGLLVAWRASRLPAMGAKYSAPGAERPKSADPDKRLWDALDEGADPTDER</sequence>
<dbReference type="AlphaFoldDB" id="A0A840NHR3"/>
<reference evidence="3 4" key="1">
    <citation type="submission" date="2020-08" db="EMBL/GenBank/DDBJ databases">
        <title>Sequencing the genomes of 1000 actinobacteria strains.</title>
        <authorList>
            <person name="Klenk H.-P."/>
        </authorList>
    </citation>
    <scope>NUCLEOTIDE SEQUENCE [LARGE SCALE GENOMIC DNA]</scope>
    <source>
        <strain evidence="3 4">DSM 45582</strain>
    </source>
</reference>
<organism evidence="3 4">
    <name type="scientific">Saccharopolyspora gloriosae</name>
    <dbReference type="NCBI Taxonomy" id="455344"/>
    <lineage>
        <taxon>Bacteria</taxon>
        <taxon>Bacillati</taxon>
        <taxon>Actinomycetota</taxon>
        <taxon>Actinomycetes</taxon>
        <taxon>Pseudonocardiales</taxon>
        <taxon>Pseudonocardiaceae</taxon>
        <taxon>Saccharopolyspora</taxon>
    </lineage>
</organism>
<feature type="compositionally biased region" description="Basic and acidic residues" evidence="1">
    <location>
        <begin position="175"/>
        <end position="188"/>
    </location>
</feature>
<name>A0A840NHR3_9PSEU</name>